<evidence type="ECO:0000313" key="2">
    <source>
        <dbReference type="EMBL" id="CAG7787139.1"/>
    </source>
</evidence>
<feature type="region of interest" description="Disordered" evidence="1">
    <location>
        <begin position="25"/>
        <end position="45"/>
    </location>
</feature>
<comment type="caution">
    <text evidence="2">The sequence shown here is derived from an EMBL/GenBank/DDBJ whole genome shotgun (WGS) entry which is preliminary data.</text>
</comment>
<organism evidence="2 3">
    <name type="scientific">Allacma fusca</name>
    <dbReference type="NCBI Taxonomy" id="39272"/>
    <lineage>
        <taxon>Eukaryota</taxon>
        <taxon>Metazoa</taxon>
        <taxon>Ecdysozoa</taxon>
        <taxon>Arthropoda</taxon>
        <taxon>Hexapoda</taxon>
        <taxon>Collembola</taxon>
        <taxon>Symphypleona</taxon>
        <taxon>Sminthuridae</taxon>
        <taxon>Allacma</taxon>
    </lineage>
</organism>
<protein>
    <submittedName>
        <fullName evidence="2">Uncharacterized protein</fullName>
    </submittedName>
</protein>
<reference evidence="2" key="1">
    <citation type="submission" date="2021-06" db="EMBL/GenBank/DDBJ databases">
        <authorList>
            <person name="Hodson N. C."/>
            <person name="Mongue J. A."/>
            <person name="Jaron S. K."/>
        </authorList>
    </citation>
    <scope>NUCLEOTIDE SEQUENCE</scope>
</reference>
<name>A0A8J2PID3_9HEXA</name>
<dbReference type="AlphaFoldDB" id="A0A8J2PID3"/>
<dbReference type="EMBL" id="CAJVCH010332384">
    <property type="protein sequence ID" value="CAG7787139.1"/>
    <property type="molecule type" value="Genomic_DNA"/>
</dbReference>
<evidence type="ECO:0000256" key="1">
    <source>
        <dbReference type="SAM" id="MobiDB-lite"/>
    </source>
</evidence>
<proteinExistence type="predicted"/>
<keyword evidence="3" id="KW-1185">Reference proteome</keyword>
<gene>
    <name evidence="2" type="ORF">AFUS01_LOCUS25657</name>
</gene>
<feature type="region of interest" description="Disordered" evidence="1">
    <location>
        <begin position="89"/>
        <end position="114"/>
    </location>
</feature>
<sequence>MRSPRDVPLSSGSLLVASYSFGLEGSLSGKGKGTPGTQGQCNVHPQYKRQVQIEEERFLSQSRNEYTSKNQRGGKQYILAQQQQSQNYSPYLRQSAFPRSSSESSEQSHSGEQSNKLVYQQRVLRNPHNSQETCVTLNKLPTCASPSQPQKMVQKMTQVYCMTTGRQVEQIKQRIEAGQHYDLSSKQQLQKIRVAVPQKCSQ</sequence>
<feature type="compositionally biased region" description="Low complexity" evidence="1">
    <location>
        <begin position="100"/>
        <end position="114"/>
    </location>
</feature>
<dbReference type="Proteomes" id="UP000708208">
    <property type="component" value="Unassembled WGS sequence"/>
</dbReference>
<evidence type="ECO:0000313" key="3">
    <source>
        <dbReference type="Proteomes" id="UP000708208"/>
    </source>
</evidence>
<accession>A0A8J2PID3</accession>